<name>A0ABS8K1V2_9BURK</name>
<evidence type="ECO:0000256" key="2">
    <source>
        <dbReference type="SAM" id="SignalP"/>
    </source>
</evidence>
<dbReference type="SMART" id="SM00062">
    <property type="entry name" value="PBPb"/>
    <property type="match status" value="1"/>
</dbReference>
<keyword evidence="1 2" id="KW-0732">Signal</keyword>
<comment type="caution">
    <text evidence="4">The sequence shown here is derived from an EMBL/GenBank/DDBJ whole genome shotgun (WGS) entry which is preliminary data.</text>
</comment>
<feature type="domain" description="Solute-binding protein family 3/N-terminal" evidence="3">
    <location>
        <begin position="69"/>
        <end position="301"/>
    </location>
</feature>
<organism evidence="4 5">
    <name type="scientific">Paraburkholderia sejongensis</name>
    <dbReference type="NCBI Taxonomy" id="2886946"/>
    <lineage>
        <taxon>Bacteria</taxon>
        <taxon>Pseudomonadati</taxon>
        <taxon>Pseudomonadota</taxon>
        <taxon>Betaproteobacteria</taxon>
        <taxon>Burkholderiales</taxon>
        <taxon>Burkholderiaceae</taxon>
        <taxon>Paraburkholderia</taxon>
    </lineage>
</organism>
<dbReference type="PANTHER" id="PTHR35936">
    <property type="entry name" value="MEMBRANE-BOUND LYTIC MUREIN TRANSGLYCOSYLASE F"/>
    <property type="match status" value="1"/>
</dbReference>
<reference evidence="4 5" key="1">
    <citation type="submission" date="2021-11" db="EMBL/GenBank/DDBJ databases">
        <authorList>
            <person name="Oh E.-T."/>
            <person name="Kim S.-B."/>
        </authorList>
    </citation>
    <scope>NUCLEOTIDE SEQUENCE [LARGE SCALE GENOMIC DNA]</scope>
    <source>
        <strain evidence="4 5">MMS20-SJTR3</strain>
    </source>
</reference>
<evidence type="ECO:0000313" key="5">
    <source>
        <dbReference type="Proteomes" id="UP001431019"/>
    </source>
</evidence>
<keyword evidence="5" id="KW-1185">Reference proteome</keyword>
<dbReference type="Proteomes" id="UP001431019">
    <property type="component" value="Unassembled WGS sequence"/>
</dbReference>
<dbReference type="InterPro" id="IPR001638">
    <property type="entry name" value="Solute-binding_3/MltF_N"/>
</dbReference>
<gene>
    <name evidence="4" type="ORF">LJ656_26480</name>
</gene>
<dbReference type="RefSeq" id="WP_230512489.1">
    <property type="nucleotide sequence ID" value="NZ_JAJITD010000016.1"/>
</dbReference>
<evidence type="ECO:0000259" key="3">
    <source>
        <dbReference type="SMART" id="SM00062"/>
    </source>
</evidence>
<dbReference type="CDD" id="cd01004">
    <property type="entry name" value="PBP2_MidA_like"/>
    <property type="match status" value="1"/>
</dbReference>
<dbReference type="PANTHER" id="PTHR35936:SF17">
    <property type="entry name" value="ARGININE-BINDING EXTRACELLULAR PROTEIN ARTP"/>
    <property type="match status" value="1"/>
</dbReference>
<dbReference type="Gene3D" id="3.40.190.10">
    <property type="entry name" value="Periplasmic binding protein-like II"/>
    <property type="match status" value="2"/>
</dbReference>
<evidence type="ECO:0000313" key="4">
    <source>
        <dbReference type="EMBL" id="MCC8396140.1"/>
    </source>
</evidence>
<feature type="chain" id="PRO_5046033483" evidence="2">
    <location>
        <begin position="29"/>
        <end position="317"/>
    </location>
</feature>
<sequence>MPDRRQFLLTGSAFGALLLSNSFEFAHAAQTPRDTVDLSPQQPNRIRVQKNPAALAALGNHYRFAKDGYFTVGITPHVPPTATYATDARTVVGADPDYAQLVADSLGLKLNLVPIAWADWPLGLSSGKYDAVISNVGVTEQRKEKFDFTTYRQGLHGFYVRTASPIRKIAQPQDVAGLRLITSAGTNQEKIILEWNRRNIASGLKPVEFQYFDDDAASRVALLSGRADVEFNPNAPLAYDAATTGAIRQVGTLNAGWPARSDVAIATRKGSGLMDALTVATNGLIAAGTYRRLLALWGIESEALPRSESNPPGLPKF</sequence>
<dbReference type="PROSITE" id="PS51318">
    <property type="entry name" value="TAT"/>
    <property type="match status" value="1"/>
</dbReference>
<evidence type="ECO:0000256" key="1">
    <source>
        <dbReference type="ARBA" id="ARBA00022729"/>
    </source>
</evidence>
<dbReference type="Pfam" id="PF00497">
    <property type="entry name" value="SBP_bac_3"/>
    <property type="match status" value="1"/>
</dbReference>
<proteinExistence type="predicted"/>
<accession>A0ABS8K1V2</accession>
<feature type="signal peptide" evidence="2">
    <location>
        <begin position="1"/>
        <end position="28"/>
    </location>
</feature>
<dbReference type="SUPFAM" id="SSF53850">
    <property type="entry name" value="Periplasmic binding protein-like II"/>
    <property type="match status" value="1"/>
</dbReference>
<dbReference type="InterPro" id="IPR006311">
    <property type="entry name" value="TAT_signal"/>
</dbReference>
<protein>
    <submittedName>
        <fullName evidence="4">ABC transporter substrate-binding protein</fullName>
    </submittedName>
</protein>
<dbReference type="EMBL" id="JAJITD010000016">
    <property type="protein sequence ID" value="MCC8396140.1"/>
    <property type="molecule type" value="Genomic_DNA"/>
</dbReference>